<keyword evidence="1" id="KW-0863">Zinc-finger</keyword>
<evidence type="ECO:0000313" key="4">
    <source>
        <dbReference type="Proteomes" id="UP001159363"/>
    </source>
</evidence>
<dbReference type="PROSITE" id="PS50157">
    <property type="entry name" value="ZINC_FINGER_C2H2_2"/>
    <property type="match status" value="1"/>
</dbReference>
<protein>
    <recommendedName>
        <fullName evidence="2">C2H2-type domain-containing protein</fullName>
    </recommendedName>
</protein>
<comment type="caution">
    <text evidence="3">The sequence shown here is derived from an EMBL/GenBank/DDBJ whole genome shotgun (WGS) entry which is preliminary data.</text>
</comment>
<keyword evidence="1" id="KW-0862">Zinc</keyword>
<dbReference type="SUPFAM" id="SSF57667">
    <property type="entry name" value="beta-beta-alpha zinc fingers"/>
    <property type="match status" value="1"/>
</dbReference>
<reference evidence="3 4" key="1">
    <citation type="submission" date="2023-02" db="EMBL/GenBank/DDBJ databases">
        <title>LHISI_Scaffold_Assembly.</title>
        <authorList>
            <person name="Stuart O.P."/>
            <person name="Cleave R."/>
            <person name="Magrath M.J.L."/>
            <person name="Mikheyev A.S."/>
        </authorList>
    </citation>
    <scope>NUCLEOTIDE SEQUENCE [LARGE SCALE GENOMIC DNA]</scope>
    <source>
        <strain evidence="3">Daus_M_001</strain>
        <tissue evidence="3">Leg muscle</tissue>
    </source>
</reference>
<evidence type="ECO:0000313" key="3">
    <source>
        <dbReference type="EMBL" id="KAJ8894852.1"/>
    </source>
</evidence>
<sequence length="104" mass="11866">MFLVFGTSLYTFVSGGQAFEFGFISAHKASKGSLQGYIDAIAGSATMRKKIFVCPNCNKGYSLRTNLLRHFKFECGKEPRFHCPYCPHKSARNDDMQKHIQRRH</sequence>
<gene>
    <name evidence="3" type="ORF">PR048_000159</name>
</gene>
<keyword evidence="1" id="KW-0479">Metal-binding</keyword>
<evidence type="ECO:0000256" key="1">
    <source>
        <dbReference type="PROSITE-ProRule" id="PRU00042"/>
    </source>
</evidence>
<proteinExistence type="predicted"/>
<feature type="domain" description="C2H2-type" evidence="2">
    <location>
        <begin position="52"/>
        <end position="79"/>
    </location>
</feature>
<name>A0ABQ9IDU4_9NEOP</name>
<dbReference type="EMBL" id="JARBHB010000001">
    <property type="protein sequence ID" value="KAJ8894852.1"/>
    <property type="molecule type" value="Genomic_DNA"/>
</dbReference>
<dbReference type="InterPro" id="IPR036236">
    <property type="entry name" value="Znf_C2H2_sf"/>
</dbReference>
<dbReference type="SMART" id="SM00355">
    <property type="entry name" value="ZnF_C2H2"/>
    <property type="match status" value="2"/>
</dbReference>
<organism evidence="3 4">
    <name type="scientific">Dryococelus australis</name>
    <dbReference type="NCBI Taxonomy" id="614101"/>
    <lineage>
        <taxon>Eukaryota</taxon>
        <taxon>Metazoa</taxon>
        <taxon>Ecdysozoa</taxon>
        <taxon>Arthropoda</taxon>
        <taxon>Hexapoda</taxon>
        <taxon>Insecta</taxon>
        <taxon>Pterygota</taxon>
        <taxon>Neoptera</taxon>
        <taxon>Polyneoptera</taxon>
        <taxon>Phasmatodea</taxon>
        <taxon>Verophasmatodea</taxon>
        <taxon>Anareolatae</taxon>
        <taxon>Phasmatidae</taxon>
        <taxon>Eurycanthinae</taxon>
        <taxon>Dryococelus</taxon>
    </lineage>
</organism>
<accession>A0ABQ9IDU4</accession>
<dbReference type="Proteomes" id="UP001159363">
    <property type="component" value="Chromosome 1"/>
</dbReference>
<evidence type="ECO:0000259" key="2">
    <source>
        <dbReference type="PROSITE" id="PS50157"/>
    </source>
</evidence>
<keyword evidence="4" id="KW-1185">Reference proteome</keyword>
<dbReference type="Pfam" id="PF00096">
    <property type="entry name" value="zf-C2H2"/>
    <property type="match status" value="2"/>
</dbReference>
<dbReference type="InterPro" id="IPR013087">
    <property type="entry name" value="Znf_C2H2_type"/>
</dbReference>
<dbReference type="Gene3D" id="3.30.160.60">
    <property type="entry name" value="Classic Zinc Finger"/>
    <property type="match status" value="1"/>
</dbReference>